<sequence length="106" mass="12128">MLESSQQEGVAGALNRDHDDEVARCPLNEVSLLRGPEGLEMYRLLRWQGATEGDWPGEVDNAWCLLTSECRWGCLLRMHFQSQYSLPINKKAYLGERTEWRSGQSV</sequence>
<evidence type="ECO:0000313" key="2">
    <source>
        <dbReference type="Proteomes" id="UP001066276"/>
    </source>
</evidence>
<organism evidence="1 2">
    <name type="scientific">Pleurodeles waltl</name>
    <name type="common">Iberian ribbed newt</name>
    <dbReference type="NCBI Taxonomy" id="8319"/>
    <lineage>
        <taxon>Eukaryota</taxon>
        <taxon>Metazoa</taxon>
        <taxon>Chordata</taxon>
        <taxon>Craniata</taxon>
        <taxon>Vertebrata</taxon>
        <taxon>Euteleostomi</taxon>
        <taxon>Amphibia</taxon>
        <taxon>Batrachia</taxon>
        <taxon>Caudata</taxon>
        <taxon>Salamandroidea</taxon>
        <taxon>Salamandridae</taxon>
        <taxon>Pleurodelinae</taxon>
        <taxon>Pleurodeles</taxon>
    </lineage>
</organism>
<dbReference type="Proteomes" id="UP001066276">
    <property type="component" value="Chromosome 3_2"/>
</dbReference>
<protein>
    <submittedName>
        <fullName evidence="1">Uncharacterized protein</fullName>
    </submittedName>
</protein>
<dbReference type="AlphaFoldDB" id="A0AAV7TXH3"/>
<comment type="caution">
    <text evidence="1">The sequence shown here is derived from an EMBL/GenBank/DDBJ whole genome shotgun (WGS) entry which is preliminary data.</text>
</comment>
<evidence type="ECO:0000313" key="1">
    <source>
        <dbReference type="EMBL" id="KAJ1180896.1"/>
    </source>
</evidence>
<dbReference type="EMBL" id="JANPWB010000006">
    <property type="protein sequence ID" value="KAJ1180896.1"/>
    <property type="molecule type" value="Genomic_DNA"/>
</dbReference>
<name>A0AAV7TXH3_PLEWA</name>
<keyword evidence="2" id="KW-1185">Reference proteome</keyword>
<proteinExistence type="predicted"/>
<reference evidence="1" key="1">
    <citation type="journal article" date="2022" name="bioRxiv">
        <title>Sequencing and chromosome-scale assembly of the giantPleurodeles waltlgenome.</title>
        <authorList>
            <person name="Brown T."/>
            <person name="Elewa A."/>
            <person name="Iarovenko S."/>
            <person name="Subramanian E."/>
            <person name="Araus A.J."/>
            <person name="Petzold A."/>
            <person name="Susuki M."/>
            <person name="Suzuki K.-i.T."/>
            <person name="Hayashi T."/>
            <person name="Toyoda A."/>
            <person name="Oliveira C."/>
            <person name="Osipova E."/>
            <person name="Leigh N.D."/>
            <person name="Simon A."/>
            <person name="Yun M.H."/>
        </authorList>
    </citation>
    <scope>NUCLEOTIDE SEQUENCE</scope>
    <source>
        <strain evidence="1">20211129_DDA</strain>
        <tissue evidence="1">Liver</tissue>
    </source>
</reference>
<accession>A0AAV7TXH3</accession>
<gene>
    <name evidence="1" type="ORF">NDU88_006107</name>
</gene>